<proteinExistence type="predicted"/>
<protein>
    <submittedName>
        <fullName evidence="1">Uncharacterized protein</fullName>
    </submittedName>
</protein>
<name>A0ABM8JSJ6_9MOLU</name>
<keyword evidence="2" id="KW-1185">Reference proteome</keyword>
<evidence type="ECO:0000313" key="2">
    <source>
        <dbReference type="Proteomes" id="UP001473424"/>
    </source>
</evidence>
<organism evidence="1 2">
    <name type="scientific">Spiroplasma ixodetis</name>
    <dbReference type="NCBI Taxonomy" id="2141"/>
    <lineage>
        <taxon>Bacteria</taxon>
        <taxon>Bacillati</taxon>
        <taxon>Mycoplasmatota</taxon>
        <taxon>Mollicutes</taxon>
        <taxon>Entomoplasmatales</taxon>
        <taxon>Spiroplasmataceae</taxon>
        <taxon>Spiroplasma</taxon>
    </lineage>
</organism>
<reference evidence="2" key="1">
    <citation type="journal article" date="2024" name="FEMS Microbiol. Lett.">
        <title>Genomic insights into Spiroplasma endosymbionts that induce male-killing and protective phenotypes in the pea aphid.</title>
        <authorList>
            <person name="Arai H."/>
            <person name="Legeai F."/>
            <person name="Kageyama D."/>
            <person name="Sugio A."/>
            <person name="Simon J.C."/>
        </authorList>
    </citation>
    <scope>NUCLEOTIDE SEQUENCE [LARGE SCALE GENOMIC DNA]</scope>
    <source>
        <strain evidence="2">sAp269</strain>
    </source>
</reference>
<gene>
    <name evidence="1" type="ORF">SAP269_14500</name>
</gene>
<evidence type="ECO:0000313" key="1">
    <source>
        <dbReference type="EMBL" id="BET38861.1"/>
    </source>
</evidence>
<accession>A0ABM8JSJ6</accession>
<dbReference type="Proteomes" id="UP001473424">
    <property type="component" value="Chromosome"/>
</dbReference>
<dbReference type="EMBL" id="AP028955">
    <property type="protein sequence ID" value="BET38861.1"/>
    <property type="molecule type" value="Genomic_DNA"/>
</dbReference>
<sequence length="60" mass="6579">MIKFIYGICFLYNGLLLNRSNFKSATPADTAIITKSALAISVAVKEPLIPILPWLSTLIL</sequence>